<name>A0A0M7B3J0_9RHOB</name>
<dbReference type="AlphaFoldDB" id="A0A0M7B3J0"/>
<evidence type="ECO:0000256" key="1">
    <source>
        <dbReference type="SAM" id="SignalP"/>
    </source>
</evidence>
<proteinExistence type="predicted"/>
<keyword evidence="1" id="KW-0732">Signal</keyword>
<evidence type="ECO:0000313" key="3">
    <source>
        <dbReference type="Proteomes" id="UP000049455"/>
    </source>
</evidence>
<dbReference type="PANTHER" id="PTHR43737:SF1">
    <property type="entry name" value="DUF1501 DOMAIN-CONTAINING PROTEIN"/>
    <property type="match status" value="1"/>
</dbReference>
<dbReference type="OrthoDB" id="9779968at2"/>
<dbReference type="Pfam" id="PF07394">
    <property type="entry name" value="DUF1501"/>
    <property type="match status" value="1"/>
</dbReference>
<organism evidence="2 3">
    <name type="scientific">Jannaschia seosinensis</name>
    <dbReference type="NCBI Taxonomy" id="313367"/>
    <lineage>
        <taxon>Bacteria</taxon>
        <taxon>Pseudomonadati</taxon>
        <taxon>Pseudomonadota</taxon>
        <taxon>Alphaproteobacteria</taxon>
        <taxon>Rhodobacterales</taxon>
        <taxon>Roseobacteraceae</taxon>
        <taxon>Jannaschia</taxon>
    </lineage>
</organism>
<dbReference type="PANTHER" id="PTHR43737">
    <property type="entry name" value="BLL7424 PROTEIN"/>
    <property type="match status" value="1"/>
</dbReference>
<gene>
    <name evidence="2" type="ORF">JSE7799_00007</name>
</gene>
<dbReference type="Proteomes" id="UP000049455">
    <property type="component" value="Unassembled WGS sequence"/>
</dbReference>
<dbReference type="InterPro" id="IPR010869">
    <property type="entry name" value="DUF1501"/>
</dbReference>
<evidence type="ECO:0008006" key="4">
    <source>
        <dbReference type="Google" id="ProtNLM"/>
    </source>
</evidence>
<dbReference type="EMBL" id="CYPR01000001">
    <property type="protein sequence ID" value="CUH07146.1"/>
    <property type="molecule type" value="Genomic_DNA"/>
</dbReference>
<feature type="chain" id="PRO_5005809705" description="DUF1501 domain-containing protein" evidence="1">
    <location>
        <begin position="27"/>
        <end position="383"/>
    </location>
</feature>
<reference evidence="2 3" key="1">
    <citation type="submission" date="2015-09" db="EMBL/GenBank/DDBJ databases">
        <authorList>
            <person name="Jackson K.R."/>
            <person name="Lunt B.L."/>
            <person name="Fisher J.N.B."/>
            <person name="Gardner A.V."/>
            <person name="Bailey M.E."/>
            <person name="Deus L.M."/>
            <person name="Earl A.S."/>
            <person name="Gibby P.D."/>
            <person name="Hartmann K.A."/>
            <person name="Liu J.E."/>
            <person name="Manci A.M."/>
            <person name="Nielsen D.A."/>
            <person name="Solomon M.B."/>
            <person name="Breakwell D.P."/>
            <person name="Burnett S.H."/>
            <person name="Grose J.H."/>
        </authorList>
    </citation>
    <scope>NUCLEOTIDE SEQUENCE [LARGE SCALE GENOMIC DNA]</scope>
    <source>
        <strain evidence="2 3">CECT 7799</strain>
    </source>
</reference>
<keyword evidence="3" id="KW-1185">Reference proteome</keyword>
<evidence type="ECO:0000313" key="2">
    <source>
        <dbReference type="EMBL" id="CUH07146.1"/>
    </source>
</evidence>
<dbReference type="RefSeq" id="WP_055661767.1">
    <property type="nucleotide sequence ID" value="NZ_CYPR01000001.1"/>
</dbReference>
<dbReference type="STRING" id="313367.JSE7799_00007"/>
<feature type="signal peptide" evidence="1">
    <location>
        <begin position="1"/>
        <end position="26"/>
    </location>
</feature>
<sequence>MDRRRVLSLLGCSAAAFPAMTPMTFAATGGENRLVVVILRGAMDGLDALRPYGDPNLARLRPDFGAGPAGGEAIDLTGFHALHPALAPLLPLWRAGQLGFAQAVSTPYRGKRSHFDGQDILEAGTAGEVPPLARRDGWLNRLLPLLPGAHGRTAFAVGRDEMLILRGAADHAAWAPDARLDLAPATADLLLHAYHDDPLFRNAAEVALGLAASTEGVGGRRAEPLFAFAAAQLRADARIAALSLGGWDSHRNQPRQIARSLQSLSEGLLRLRTDLGPAWDRTTVLCLTEFGRTAAQNGTAGTDHGTGGTMILAGGALRGGRVWGDWPGLGEAALLDRRDLMPTRDVRAYAAWALHGLFGTPHAALASVVFPGLEMGANPGLLA</sequence>
<accession>A0A0M7B3J0</accession>
<protein>
    <recommendedName>
        <fullName evidence="4">DUF1501 domain-containing protein</fullName>
    </recommendedName>
</protein>